<dbReference type="PANTHER" id="PTHR44688:SF16">
    <property type="entry name" value="DNA-BINDING TRANSCRIPTIONAL ACTIVATOR DEVR_DOSR"/>
    <property type="match status" value="1"/>
</dbReference>
<dbReference type="Proteomes" id="UP000253817">
    <property type="component" value="Unassembled WGS sequence"/>
</dbReference>
<feature type="transmembrane region" description="Helical" evidence="4">
    <location>
        <begin position="355"/>
        <end position="376"/>
    </location>
</feature>
<evidence type="ECO:0000259" key="5">
    <source>
        <dbReference type="PROSITE" id="PS50043"/>
    </source>
</evidence>
<feature type="transmembrane region" description="Helical" evidence="4">
    <location>
        <begin position="102"/>
        <end position="121"/>
    </location>
</feature>
<dbReference type="EMBL" id="PPTT01000004">
    <property type="protein sequence ID" value="RDB70774.1"/>
    <property type="molecule type" value="Genomic_DNA"/>
</dbReference>
<dbReference type="InterPro" id="IPR036388">
    <property type="entry name" value="WH-like_DNA-bd_sf"/>
</dbReference>
<dbReference type="CDD" id="cd06170">
    <property type="entry name" value="LuxR_C_like"/>
    <property type="match status" value="1"/>
</dbReference>
<feature type="transmembrane region" description="Helical" evidence="4">
    <location>
        <begin position="7"/>
        <end position="32"/>
    </location>
</feature>
<evidence type="ECO:0000256" key="4">
    <source>
        <dbReference type="SAM" id="Phobius"/>
    </source>
</evidence>
<dbReference type="InterPro" id="IPR016032">
    <property type="entry name" value="Sig_transdc_resp-reg_C-effctor"/>
</dbReference>
<feature type="transmembrane region" description="Helical" evidence="4">
    <location>
        <begin position="289"/>
        <end position="312"/>
    </location>
</feature>
<dbReference type="Pfam" id="PF00196">
    <property type="entry name" value="GerE"/>
    <property type="match status" value="1"/>
</dbReference>
<evidence type="ECO:0000313" key="6">
    <source>
        <dbReference type="EMBL" id="RDB70774.1"/>
    </source>
</evidence>
<reference evidence="9" key="2">
    <citation type="submission" date="2018-05" db="EMBL/GenBank/DDBJ databases">
        <title>Genome Sequencing of selected type strains of the family Eggerthellaceae.</title>
        <authorList>
            <person name="Danylec N."/>
            <person name="Stoll D.A."/>
            <person name="Doetsch A."/>
            <person name="Huch M."/>
        </authorList>
    </citation>
    <scope>NUCLEOTIDE SEQUENCE [LARGE SCALE GENOMIC DNA]</scope>
    <source>
        <strain evidence="9">DSM 16107</strain>
    </source>
</reference>
<dbReference type="PROSITE" id="PS50043">
    <property type="entry name" value="HTH_LUXR_2"/>
    <property type="match status" value="1"/>
</dbReference>
<organism evidence="7 9">
    <name type="scientific">Eggerthella sinensis</name>
    <dbReference type="NCBI Taxonomy" id="242230"/>
    <lineage>
        <taxon>Bacteria</taxon>
        <taxon>Bacillati</taxon>
        <taxon>Actinomycetota</taxon>
        <taxon>Coriobacteriia</taxon>
        <taxon>Eggerthellales</taxon>
        <taxon>Eggerthellaceae</taxon>
        <taxon>Eggerthella</taxon>
    </lineage>
</organism>
<evidence type="ECO:0000313" key="8">
    <source>
        <dbReference type="Proteomes" id="UP000253817"/>
    </source>
</evidence>
<feature type="domain" description="HTH luxR-type" evidence="5">
    <location>
        <begin position="401"/>
        <end position="466"/>
    </location>
</feature>
<gene>
    <name evidence="6" type="ORF">C1876_03430</name>
    <name evidence="7" type="ORF">DMP09_14260</name>
</gene>
<dbReference type="AlphaFoldDB" id="A0A3N0ITX2"/>
<dbReference type="EMBL" id="QICC01000081">
    <property type="protein sequence ID" value="RNM40451.1"/>
    <property type="molecule type" value="Genomic_DNA"/>
</dbReference>
<feature type="transmembrane region" description="Helical" evidence="4">
    <location>
        <begin position="324"/>
        <end position="343"/>
    </location>
</feature>
<keyword evidence="4" id="KW-1133">Transmembrane helix</keyword>
<keyword evidence="4" id="KW-0812">Transmembrane</keyword>
<reference evidence="7" key="3">
    <citation type="journal article" date="2019" name="Microbiol. Resour. Announc.">
        <title>Draft Genome Sequences of Type Strains of Gordonibacter faecihominis, Paraeggerthella hongkongensis, Parvibacter caecicola,Slackia equolifaciens, Slackia faecicanis, and Slackia isoflavoniconvertens.</title>
        <authorList>
            <person name="Danylec N."/>
            <person name="Stoll D.A."/>
            <person name="Dotsch A."/>
            <person name="Huch M."/>
        </authorList>
    </citation>
    <scope>NUCLEOTIDE SEQUENCE</scope>
    <source>
        <strain evidence="7">DSM 16107</strain>
    </source>
</reference>
<dbReference type="InterPro" id="IPR000792">
    <property type="entry name" value="Tscrpt_reg_LuxR_C"/>
</dbReference>
<reference evidence="6 8" key="1">
    <citation type="journal article" date="2018" name="Elife">
        <title>Discovery and characterization of a prevalent human gut bacterial enzyme sufficient for the inactivation of a family of plant toxins.</title>
        <authorList>
            <person name="Koppel N."/>
            <person name="Bisanz J.E."/>
            <person name="Pandelia M.E."/>
            <person name="Turnbaugh P.J."/>
            <person name="Balskus E.P."/>
        </authorList>
    </citation>
    <scope>NUCLEOTIDE SEQUENCE [LARGE SCALE GENOMIC DNA]</scope>
    <source>
        <strain evidence="6 8">DSM 16107</strain>
    </source>
</reference>
<feature type="transmembrane region" description="Helical" evidence="4">
    <location>
        <begin position="235"/>
        <end position="256"/>
    </location>
</feature>
<evidence type="ECO:0000313" key="9">
    <source>
        <dbReference type="Proteomes" id="UP000270112"/>
    </source>
</evidence>
<protein>
    <recommendedName>
        <fullName evidence="5">HTH luxR-type domain-containing protein</fullName>
    </recommendedName>
</protein>
<evidence type="ECO:0000313" key="7">
    <source>
        <dbReference type="EMBL" id="RNM40451.1"/>
    </source>
</evidence>
<dbReference type="RefSeq" id="WP_114545325.1">
    <property type="nucleotide sequence ID" value="NZ_PPTT01000004.1"/>
</dbReference>
<keyword evidence="3" id="KW-0804">Transcription</keyword>
<keyword evidence="1" id="KW-0805">Transcription regulation</keyword>
<feature type="transmembrane region" description="Helical" evidence="4">
    <location>
        <begin position="44"/>
        <end position="64"/>
    </location>
</feature>
<feature type="transmembrane region" description="Helical" evidence="4">
    <location>
        <begin position="201"/>
        <end position="223"/>
    </location>
</feature>
<feature type="transmembrane region" description="Helical" evidence="4">
    <location>
        <begin position="133"/>
        <end position="154"/>
    </location>
</feature>
<feature type="transmembrane region" description="Helical" evidence="4">
    <location>
        <begin position="160"/>
        <end position="177"/>
    </location>
</feature>
<dbReference type="PROSITE" id="PS00622">
    <property type="entry name" value="HTH_LUXR_1"/>
    <property type="match status" value="1"/>
</dbReference>
<feature type="transmembrane region" description="Helical" evidence="4">
    <location>
        <begin position="265"/>
        <end position="283"/>
    </location>
</feature>
<dbReference type="GO" id="GO:0006355">
    <property type="term" value="P:regulation of DNA-templated transcription"/>
    <property type="evidence" value="ECO:0007669"/>
    <property type="project" value="InterPro"/>
</dbReference>
<accession>A0A3N0ITX2</accession>
<dbReference type="OrthoDB" id="3197423at2"/>
<feature type="transmembrane region" description="Helical" evidence="4">
    <location>
        <begin position="71"/>
        <end position="90"/>
    </location>
</feature>
<name>A0A3N0ITX2_9ACTN</name>
<evidence type="ECO:0000256" key="2">
    <source>
        <dbReference type="ARBA" id="ARBA00023125"/>
    </source>
</evidence>
<dbReference type="PANTHER" id="PTHR44688">
    <property type="entry name" value="DNA-BINDING TRANSCRIPTIONAL ACTIVATOR DEVR_DOSR"/>
    <property type="match status" value="1"/>
</dbReference>
<dbReference type="PRINTS" id="PR00038">
    <property type="entry name" value="HTHLUXR"/>
</dbReference>
<dbReference type="Proteomes" id="UP000270112">
    <property type="component" value="Unassembled WGS sequence"/>
</dbReference>
<keyword evidence="8" id="KW-1185">Reference proteome</keyword>
<comment type="caution">
    <text evidence="7">The sequence shown here is derived from an EMBL/GenBank/DDBJ whole genome shotgun (WGS) entry which is preliminary data.</text>
</comment>
<dbReference type="Gene3D" id="1.10.10.10">
    <property type="entry name" value="Winged helix-like DNA-binding domain superfamily/Winged helix DNA-binding domain"/>
    <property type="match status" value="1"/>
</dbReference>
<sequence length="469" mass="50622">MAQRRSLLTAASCGLGFFWAWCYCLWFVPNIYTGTAVVPPGENWSWLVVLGSAALVHFVLPWLLKTRRLSSLGWLRFVVPLATVAGTVGIELTERLVPSLALYYGAAVVCGVSSAFLFHLWGDHYAATRNGDAESIAFGFGVVVLASIVLTSLMPSALSNVYVALTPLASGALLAIARRRADTSSYPALLPKASRKTSRNAIVRVCLIAFLTCVICTFMWAIVPLEQLPIGFDAMALGVAAGAVLMIVAALPKLLFNEKMPTGRILTWMLVLAAFGIALYLAGGSEALMLSYIASMASSVALDVLLATYFVALIVKGYVASSTAFGYSEGFICAGMLVGNVLHNGLEAAGLLSEQTVLDICLAFMCALMLLVVLLNDQQRSIHEIMTAPRKPSALERHAAAIADEFKLSAREFEILELLGQGFTAQGIAKRMVISPYTVQTHIKHIYQKMGIHSRTELLDYLTLRQTDA</sequence>
<dbReference type="SMART" id="SM00421">
    <property type="entry name" value="HTH_LUXR"/>
    <property type="match status" value="1"/>
</dbReference>
<keyword evidence="4" id="KW-0472">Membrane</keyword>
<proteinExistence type="predicted"/>
<evidence type="ECO:0000256" key="1">
    <source>
        <dbReference type="ARBA" id="ARBA00023015"/>
    </source>
</evidence>
<keyword evidence="2" id="KW-0238">DNA-binding</keyword>
<evidence type="ECO:0000256" key="3">
    <source>
        <dbReference type="ARBA" id="ARBA00023163"/>
    </source>
</evidence>
<dbReference type="GO" id="GO:0003677">
    <property type="term" value="F:DNA binding"/>
    <property type="evidence" value="ECO:0007669"/>
    <property type="project" value="UniProtKB-KW"/>
</dbReference>
<dbReference type="SUPFAM" id="SSF46894">
    <property type="entry name" value="C-terminal effector domain of the bipartite response regulators"/>
    <property type="match status" value="1"/>
</dbReference>